<dbReference type="Proteomes" id="UP001231649">
    <property type="component" value="Chromosome 26"/>
</dbReference>
<evidence type="ECO:0000313" key="2">
    <source>
        <dbReference type="Proteomes" id="UP001231649"/>
    </source>
</evidence>
<sequence>MNNNGSDCEENNVYKTTKKKKSHGRMSEVLKKLKLSSHEPGPACGCKLGCFIKIPAEARNQILQNFNLLASHDAQNSYLCGLISVLIFNSFCLEGCIQTSCQFLLKNIVTFRT</sequence>
<keyword evidence="2" id="KW-1185">Reference proteome</keyword>
<accession>A0ACC2Q4P0</accession>
<comment type="caution">
    <text evidence="1">The sequence shown here is derived from an EMBL/GenBank/DDBJ whole genome shotgun (WGS) entry which is preliminary data.</text>
</comment>
<name>A0ACC2Q4P0_9NEOP</name>
<dbReference type="EMBL" id="CM056802">
    <property type="protein sequence ID" value="KAJ8708033.1"/>
    <property type="molecule type" value="Genomic_DNA"/>
</dbReference>
<organism evidence="1 2">
    <name type="scientific">Mythimna loreyi</name>
    <dbReference type="NCBI Taxonomy" id="667449"/>
    <lineage>
        <taxon>Eukaryota</taxon>
        <taxon>Metazoa</taxon>
        <taxon>Ecdysozoa</taxon>
        <taxon>Arthropoda</taxon>
        <taxon>Hexapoda</taxon>
        <taxon>Insecta</taxon>
        <taxon>Pterygota</taxon>
        <taxon>Neoptera</taxon>
        <taxon>Endopterygota</taxon>
        <taxon>Lepidoptera</taxon>
        <taxon>Glossata</taxon>
        <taxon>Ditrysia</taxon>
        <taxon>Noctuoidea</taxon>
        <taxon>Noctuidae</taxon>
        <taxon>Noctuinae</taxon>
        <taxon>Hadenini</taxon>
        <taxon>Mythimna</taxon>
    </lineage>
</organism>
<protein>
    <submittedName>
        <fullName evidence="1">Uncharacterized protein</fullName>
    </submittedName>
</protein>
<proteinExistence type="predicted"/>
<gene>
    <name evidence="1" type="ORF">PYW08_010399</name>
</gene>
<evidence type="ECO:0000313" key="1">
    <source>
        <dbReference type="EMBL" id="KAJ8708033.1"/>
    </source>
</evidence>
<reference evidence="1" key="1">
    <citation type="submission" date="2023-03" db="EMBL/GenBank/DDBJ databases">
        <title>Chromosome-level genomes of two armyworms, Mythimna separata and Mythimna loreyi, provide insights into the biosynthesis and reception of sex pheromones.</title>
        <authorList>
            <person name="Zhao H."/>
        </authorList>
    </citation>
    <scope>NUCLEOTIDE SEQUENCE</scope>
    <source>
        <strain evidence="1">BeijingLab</strain>
    </source>
</reference>